<feature type="compositionally biased region" description="Low complexity" evidence="3">
    <location>
        <begin position="361"/>
        <end position="379"/>
    </location>
</feature>
<dbReference type="Gene3D" id="2.40.50.100">
    <property type="match status" value="1"/>
</dbReference>
<evidence type="ECO:0000256" key="4">
    <source>
        <dbReference type="SAM" id="Phobius"/>
    </source>
</evidence>
<dbReference type="Gene3D" id="1.10.287.470">
    <property type="entry name" value="Helix hairpin bin"/>
    <property type="match status" value="1"/>
</dbReference>
<feature type="transmembrane region" description="Helical" evidence="4">
    <location>
        <begin position="7"/>
        <end position="28"/>
    </location>
</feature>
<feature type="region of interest" description="Disordered" evidence="3">
    <location>
        <begin position="360"/>
        <end position="379"/>
    </location>
</feature>
<gene>
    <name evidence="7" type="ORF">SAMN03080610_00875</name>
</gene>
<keyword evidence="2" id="KW-0175">Coiled coil</keyword>
<dbReference type="PANTHER" id="PTHR30469:SF29">
    <property type="entry name" value="BLR2860 PROTEIN"/>
    <property type="match status" value="1"/>
</dbReference>
<proteinExistence type="inferred from homology"/>
<dbReference type="RefSeq" id="WP_092809846.1">
    <property type="nucleotide sequence ID" value="NZ_FMVW01000001.1"/>
</dbReference>
<dbReference type="Pfam" id="PF25917">
    <property type="entry name" value="BSH_RND"/>
    <property type="match status" value="1"/>
</dbReference>
<dbReference type="InterPro" id="IPR058792">
    <property type="entry name" value="Beta-barrel_RND_2"/>
</dbReference>
<dbReference type="AlphaFoldDB" id="A0A1G5ML02"/>
<keyword evidence="4" id="KW-1133">Transmembrane helix</keyword>
<dbReference type="InterPro" id="IPR058625">
    <property type="entry name" value="MdtA-like_BSH"/>
</dbReference>
<feature type="domain" description="Multidrug resistance protein MdtA-like barrel-sandwich hybrid" evidence="5">
    <location>
        <begin position="79"/>
        <end position="204"/>
    </location>
</feature>
<dbReference type="NCBIfam" id="TIGR01730">
    <property type="entry name" value="RND_mfp"/>
    <property type="match status" value="1"/>
</dbReference>
<keyword evidence="4" id="KW-0812">Transmembrane</keyword>
<dbReference type="OrthoDB" id="9806939at2"/>
<dbReference type="Gene3D" id="2.40.30.170">
    <property type="match status" value="1"/>
</dbReference>
<dbReference type="PANTHER" id="PTHR30469">
    <property type="entry name" value="MULTIDRUG RESISTANCE PROTEIN MDTA"/>
    <property type="match status" value="1"/>
</dbReference>
<dbReference type="GO" id="GO:0015562">
    <property type="term" value="F:efflux transmembrane transporter activity"/>
    <property type="evidence" value="ECO:0007669"/>
    <property type="project" value="TreeGrafter"/>
</dbReference>
<name>A0A1G5ML02_AFIMA</name>
<dbReference type="Proteomes" id="UP000199347">
    <property type="component" value="Unassembled WGS sequence"/>
</dbReference>
<keyword evidence="4" id="KW-0472">Membrane</keyword>
<dbReference type="Pfam" id="PF25954">
    <property type="entry name" value="Beta-barrel_RND_2"/>
    <property type="match status" value="1"/>
</dbReference>
<feature type="domain" description="CusB-like beta-barrel" evidence="6">
    <location>
        <begin position="214"/>
        <end position="279"/>
    </location>
</feature>
<dbReference type="InterPro" id="IPR006143">
    <property type="entry name" value="RND_pump_MFP"/>
</dbReference>
<dbReference type="SUPFAM" id="SSF111369">
    <property type="entry name" value="HlyD-like secretion proteins"/>
    <property type="match status" value="1"/>
</dbReference>
<evidence type="ECO:0000259" key="6">
    <source>
        <dbReference type="Pfam" id="PF25954"/>
    </source>
</evidence>
<evidence type="ECO:0000256" key="3">
    <source>
        <dbReference type="SAM" id="MobiDB-lite"/>
    </source>
</evidence>
<comment type="similarity">
    <text evidence="1">Belongs to the membrane fusion protein (MFP) (TC 8.A.1) family.</text>
</comment>
<evidence type="ECO:0000256" key="2">
    <source>
        <dbReference type="SAM" id="Coils"/>
    </source>
</evidence>
<organism evidence="7 8">
    <name type="scientific">Afifella marina DSM 2698</name>
    <dbReference type="NCBI Taxonomy" id="1120955"/>
    <lineage>
        <taxon>Bacteria</taxon>
        <taxon>Pseudomonadati</taxon>
        <taxon>Pseudomonadota</taxon>
        <taxon>Alphaproteobacteria</taxon>
        <taxon>Hyphomicrobiales</taxon>
        <taxon>Afifellaceae</taxon>
        <taxon>Afifella</taxon>
    </lineage>
</organism>
<evidence type="ECO:0000313" key="7">
    <source>
        <dbReference type="EMBL" id="SCZ25895.1"/>
    </source>
</evidence>
<dbReference type="EMBL" id="FMVW01000001">
    <property type="protein sequence ID" value="SCZ25895.1"/>
    <property type="molecule type" value="Genomic_DNA"/>
</dbReference>
<evidence type="ECO:0000313" key="8">
    <source>
        <dbReference type="Proteomes" id="UP000199347"/>
    </source>
</evidence>
<sequence>MHIRFSYVLATALAVGISAYMLSGTIIIGGEPKDPPDSVAEREKAGASELVKVQVERHVAQERTSRLEIRGRTSADHLVEVKAQTGGIVEERPIEKGKSVKPGDLLCVIERGARRAQLAQARAQLEQAKVDLEAQQALAGKGYAAKNQIPALKASVDAAQARVEEAELELQRTEVRAPIGGVIQDPIANVGDVVALGGTCATIIDADPMKVIGQVAEQEIGHVKVGQTADITLISGETRQGKVSYIAPSADEETRTFRIEMTMANADRSVRDGLTARASIPLGEGRAQLLSPSYLTLNDAGEVGVRTVDADNVVHFLPVEIIAPADEGVWVSGLPDEVDIITVGQEYVVGGQKVEAMGPKSAAMKPAASDTASAAGAIR</sequence>
<reference evidence="7 8" key="1">
    <citation type="submission" date="2016-10" db="EMBL/GenBank/DDBJ databases">
        <authorList>
            <person name="de Groot N.N."/>
        </authorList>
    </citation>
    <scope>NUCLEOTIDE SEQUENCE [LARGE SCALE GENOMIC DNA]</scope>
    <source>
        <strain evidence="7 8">DSM 2698</strain>
    </source>
</reference>
<feature type="coiled-coil region" evidence="2">
    <location>
        <begin position="115"/>
        <end position="176"/>
    </location>
</feature>
<evidence type="ECO:0000259" key="5">
    <source>
        <dbReference type="Pfam" id="PF25917"/>
    </source>
</evidence>
<keyword evidence="8" id="KW-1185">Reference proteome</keyword>
<accession>A0A1G5ML02</accession>
<evidence type="ECO:0000256" key="1">
    <source>
        <dbReference type="ARBA" id="ARBA00009477"/>
    </source>
</evidence>
<protein>
    <submittedName>
        <fullName evidence="7">Membrane fusion protein, multidrug efflux system</fullName>
    </submittedName>
</protein>
<dbReference type="STRING" id="1120955.SAMN03080610_00875"/>
<dbReference type="GO" id="GO:1990281">
    <property type="term" value="C:efflux pump complex"/>
    <property type="evidence" value="ECO:0007669"/>
    <property type="project" value="TreeGrafter"/>
</dbReference>